<evidence type="ECO:0000256" key="1">
    <source>
        <dbReference type="ARBA" id="ARBA00006817"/>
    </source>
</evidence>
<name>A0A857C432_9HYPH</name>
<dbReference type="Pfam" id="PF08327">
    <property type="entry name" value="AHSA1"/>
    <property type="match status" value="1"/>
</dbReference>
<protein>
    <submittedName>
        <fullName evidence="3">ATPase</fullName>
    </submittedName>
</protein>
<dbReference type="EMBL" id="CP046908">
    <property type="protein sequence ID" value="QGZ33595.1"/>
    <property type="molecule type" value="Genomic_DNA"/>
</dbReference>
<dbReference type="SUPFAM" id="SSF55961">
    <property type="entry name" value="Bet v1-like"/>
    <property type="match status" value="1"/>
</dbReference>
<sequence>MTVMEKPDAHGTLTAPDTLEIRRVLPAAPERVWAWLTDSELRRKWLAAGEMTLVPGAECELVWRNDELTDPPGTRPENIGDENRMTCRVIAADPPRSFSITWGTASNVTFTLAPRGEGTLLTIVHARLPDRASLLGVSAGWHAHLGVLVALVEGSKPAPFWDAFTALKQDYDQRLP</sequence>
<dbReference type="InterPro" id="IPR013538">
    <property type="entry name" value="ASHA1/2-like_C"/>
</dbReference>
<dbReference type="InterPro" id="IPR023393">
    <property type="entry name" value="START-like_dom_sf"/>
</dbReference>
<dbReference type="RefSeq" id="WP_158192602.1">
    <property type="nucleotide sequence ID" value="NZ_CP046908.1"/>
</dbReference>
<gene>
    <name evidence="3" type="ORF">GH266_03210</name>
</gene>
<evidence type="ECO:0000259" key="2">
    <source>
        <dbReference type="Pfam" id="PF08327"/>
    </source>
</evidence>
<evidence type="ECO:0000313" key="3">
    <source>
        <dbReference type="EMBL" id="QGZ33595.1"/>
    </source>
</evidence>
<dbReference type="OrthoDB" id="9800600at2"/>
<reference evidence="3 4" key="1">
    <citation type="submission" date="2019-12" db="EMBL/GenBank/DDBJ databases">
        <title>The genome of Stappia indica PHM037.</title>
        <authorList>
            <person name="Kacar D."/>
            <person name="Galan B."/>
            <person name="Canedo L."/>
            <person name="Rodriguez P."/>
            <person name="de la Calle F."/>
            <person name="Garcia J.L."/>
        </authorList>
    </citation>
    <scope>NUCLEOTIDE SEQUENCE [LARGE SCALE GENOMIC DNA]</scope>
    <source>
        <strain evidence="3 4">PHM037</strain>
    </source>
</reference>
<organism evidence="3 4">
    <name type="scientific">Stappia indica</name>
    <dbReference type="NCBI Taxonomy" id="538381"/>
    <lineage>
        <taxon>Bacteria</taxon>
        <taxon>Pseudomonadati</taxon>
        <taxon>Pseudomonadota</taxon>
        <taxon>Alphaproteobacteria</taxon>
        <taxon>Hyphomicrobiales</taxon>
        <taxon>Stappiaceae</taxon>
        <taxon>Stappia</taxon>
    </lineage>
</organism>
<accession>A0A857C432</accession>
<dbReference type="Proteomes" id="UP000435648">
    <property type="component" value="Chromosome"/>
</dbReference>
<dbReference type="AlphaFoldDB" id="A0A857C432"/>
<dbReference type="Gene3D" id="3.30.530.20">
    <property type="match status" value="1"/>
</dbReference>
<feature type="domain" description="Activator of Hsp90 ATPase homologue 1/2-like C-terminal" evidence="2">
    <location>
        <begin position="27"/>
        <end position="153"/>
    </location>
</feature>
<dbReference type="KEGG" id="siw:GH266_03210"/>
<evidence type="ECO:0000313" key="4">
    <source>
        <dbReference type="Proteomes" id="UP000435648"/>
    </source>
</evidence>
<proteinExistence type="inferred from homology"/>
<dbReference type="CDD" id="cd08899">
    <property type="entry name" value="SRPBCC_CalC_Aha1-like_6"/>
    <property type="match status" value="1"/>
</dbReference>
<comment type="similarity">
    <text evidence="1">Belongs to the AHA1 family.</text>
</comment>